<gene>
    <name evidence="2" type="ORF">H9851_06555</name>
</gene>
<evidence type="ECO:0000256" key="1">
    <source>
        <dbReference type="SAM" id="Phobius"/>
    </source>
</evidence>
<sequence length="321" mass="35443">MALIQCPECGAQISSGADHCVHCGCQFTYCPECGAVYVGKPEQCANCGYAFKRDRGQKKFAADTGGEQSVSENQTNYEETWKAAAPFRYKIQTIDEWLGIALLAIGLICLLIAFFVITNWQGNSDPLESLAQTGDTFKTVRTLVIIMCIALAYDLASGMLSKTCAAILLSNWLIDNHIAPEDGVQQYYGKIENIKMLSDETMKDAAYIKAHPSEKTGFYVLFFILLIAVAGFVISLGIAAIENLEFYMMQTVLFDVPFELQVSAALIAAGASLALYLIVRIFAYRGWNKKVEAWVDKVAPGVNKRIEKKIDEAVKKMFGKK</sequence>
<comment type="caution">
    <text evidence="2">The sequence shown here is derived from an EMBL/GenBank/DDBJ whole genome shotgun (WGS) entry which is preliminary data.</text>
</comment>
<keyword evidence="1" id="KW-1133">Transmembrane helix</keyword>
<protein>
    <submittedName>
        <fullName evidence="2">Zinc ribbon domain-containing protein</fullName>
    </submittedName>
</protein>
<reference evidence="2" key="1">
    <citation type="journal article" date="2021" name="PeerJ">
        <title>Extensive microbial diversity within the chicken gut microbiome revealed by metagenomics and culture.</title>
        <authorList>
            <person name="Gilroy R."/>
            <person name="Ravi A."/>
            <person name="Getino M."/>
            <person name="Pursley I."/>
            <person name="Horton D.L."/>
            <person name="Alikhan N.F."/>
            <person name="Baker D."/>
            <person name="Gharbi K."/>
            <person name="Hall N."/>
            <person name="Watson M."/>
            <person name="Adriaenssens E.M."/>
            <person name="Foster-Nyarko E."/>
            <person name="Jarju S."/>
            <person name="Secka A."/>
            <person name="Antonio M."/>
            <person name="Oren A."/>
            <person name="Chaudhuri R.R."/>
            <person name="La Ragione R."/>
            <person name="Hildebrand F."/>
            <person name="Pallen M.J."/>
        </authorList>
    </citation>
    <scope>NUCLEOTIDE SEQUENCE</scope>
    <source>
        <strain evidence="2">2189</strain>
    </source>
</reference>
<keyword evidence="1" id="KW-0472">Membrane</keyword>
<feature type="transmembrane region" description="Helical" evidence="1">
    <location>
        <begin position="261"/>
        <end position="283"/>
    </location>
</feature>
<dbReference type="EMBL" id="DXEW01000031">
    <property type="protein sequence ID" value="HIX50917.1"/>
    <property type="molecule type" value="Genomic_DNA"/>
</dbReference>
<keyword evidence="1" id="KW-0812">Transmembrane</keyword>
<feature type="transmembrane region" description="Helical" evidence="1">
    <location>
        <begin position="218"/>
        <end position="241"/>
    </location>
</feature>
<feature type="transmembrane region" description="Helical" evidence="1">
    <location>
        <begin position="97"/>
        <end position="120"/>
    </location>
</feature>
<evidence type="ECO:0000313" key="3">
    <source>
        <dbReference type="Proteomes" id="UP000886847"/>
    </source>
</evidence>
<accession>A0A9D2AUN7</accession>
<dbReference type="Proteomes" id="UP000886847">
    <property type="component" value="Unassembled WGS sequence"/>
</dbReference>
<dbReference type="AlphaFoldDB" id="A0A9D2AUN7"/>
<evidence type="ECO:0000313" key="2">
    <source>
        <dbReference type="EMBL" id="HIX50917.1"/>
    </source>
</evidence>
<name>A0A9D2AUN7_9FIRM</name>
<feature type="transmembrane region" description="Helical" evidence="1">
    <location>
        <begin position="140"/>
        <end position="160"/>
    </location>
</feature>
<proteinExistence type="predicted"/>
<organism evidence="2 3">
    <name type="scientific">Candidatus Borkfalkia faecavium</name>
    <dbReference type="NCBI Taxonomy" id="2838508"/>
    <lineage>
        <taxon>Bacteria</taxon>
        <taxon>Bacillati</taxon>
        <taxon>Bacillota</taxon>
        <taxon>Clostridia</taxon>
        <taxon>Christensenellales</taxon>
        <taxon>Christensenellaceae</taxon>
        <taxon>Candidatus Borkfalkia</taxon>
    </lineage>
</organism>
<reference evidence="2" key="2">
    <citation type="submission" date="2021-04" db="EMBL/GenBank/DDBJ databases">
        <authorList>
            <person name="Gilroy R."/>
        </authorList>
    </citation>
    <scope>NUCLEOTIDE SEQUENCE</scope>
    <source>
        <strain evidence="2">2189</strain>
    </source>
</reference>